<feature type="transmembrane region" description="Helical" evidence="5">
    <location>
        <begin position="157"/>
        <end position="174"/>
    </location>
</feature>
<dbReference type="GO" id="GO:0016874">
    <property type="term" value="F:ligase activity"/>
    <property type="evidence" value="ECO:0007669"/>
    <property type="project" value="UniProtKB-KW"/>
</dbReference>
<evidence type="ECO:0000256" key="4">
    <source>
        <dbReference type="ARBA" id="ARBA00023136"/>
    </source>
</evidence>
<evidence type="ECO:0000313" key="8">
    <source>
        <dbReference type="Proteomes" id="UP001239167"/>
    </source>
</evidence>
<comment type="subcellular location">
    <subcellularLocation>
        <location evidence="1">Membrane</location>
        <topology evidence="1">Multi-pass membrane protein</topology>
    </subcellularLocation>
</comment>
<reference evidence="7 8" key="1">
    <citation type="submission" date="2023-07" db="EMBL/GenBank/DDBJ databases">
        <title>Genomic Encyclopedia of Type Strains, Phase IV (KMG-IV): sequencing the most valuable type-strain genomes for metagenomic binning, comparative biology and taxonomic classification.</title>
        <authorList>
            <person name="Goeker M."/>
        </authorList>
    </citation>
    <scope>NUCLEOTIDE SEQUENCE [LARGE SCALE GENOMIC DNA]</scope>
    <source>
        <strain evidence="7 8">DSM 16980</strain>
    </source>
</reference>
<dbReference type="InterPro" id="IPR007016">
    <property type="entry name" value="O-antigen_ligase-rel_domated"/>
</dbReference>
<keyword evidence="8" id="KW-1185">Reference proteome</keyword>
<feature type="domain" description="O-antigen ligase-related" evidence="6">
    <location>
        <begin position="120"/>
        <end position="265"/>
    </location>
</feature>
<keyword evidence="7" id="KW-0436">Ligase</keyword>
<protein>
    <submittedName>
        <fullName evidence="7">O-antigen ligase</fullName>
        <ecNumber evidence="7">2.4.1.-</ecNumber>
    </submittedName>
</protein>
<dbReference type="GO" id="GO:0016757">
    <property type="term" value="F:glycosyltransferase activity"/>
    <property type="evidence" value="ECO:0007669"/>
    <property type="project" value="UniProtKB-KW"/>
</dbReference>
<accession>A0ABT9YDB6</accession>
<keyword evidence="4 5" id="KW-0472">Membrane</keyword>
<sequence>MILLSVIFNSEQSFGTGIKAYKSMYISPLTGIFLACFFKFSKRRAIVLLSCFAAVLFVNAFTAIVQAFYGISIEDRVIGFFNDKMLLAAAHMLILPATLAVLVFTEKLPTQLSCFYLATILINIPAVILANTRIVWIGLSIVYSLILCIGIKDKMKIAAGIFAMFIIAAVVIYANPISQNRLDSITNLSINQQTGYQSNRERLLMWQSAWQMFQDYPAFGVGVNNFYQQYRDKYKEPTAVETPWHAHNLILNSLAETGAVGSVGLIVLFIYLYYDVIRTWRKDKSLAAAVYFFSLFTFSINFLTDVLFCGHYLKMPTYIFWLITGIYLSFNKYIDIEIKNDNHNK</sequence>
<evidence type="ECO:0000313" key="7">
    <source>
        <dbReference type="EMBL" id="MDQ0205182.1"/>
    </source>
</evidence>
<feature type="transmembrane region" description="Helical" evidence="5">
    <location>
        <begin position="286"/>
        <end position="303"/>
    </location>
</feature>
<feature type="transmembrane region" description="Helical" evidence="5">
    <location>
        <begin position="315"/>
        <end position="334"/>
    </location>
</feature>
<proteinExistence type="predicted"/>
<keyword evidence="7" id="KW-0328">Glycosyltransferase</keyword>
<evidence type="ECO:0000256" key="5">
    <source>
        <dbReference type="SAM" id="Phobius"/>
    </source>
</evidence>
<dbReference type="PANTHER" id="PTHR37422:SF13">
    <property type="entry name" value="LIPOPOLYSACCHARIDE BIOSYNTHESIS PROTEIN PA4999-RELATED"/>
    <property type="match status" value="1"/>
</dbReference>
<evidence type="ECO:0000256" key="1">
    <source>
        <dbReference type="ARBA" id="ARBA00004141"/>
    </source>
</evidence>
<keyword evidence="2 5" id="KW-0812">Transmembrane</keyword>
<feature type="transmembrane region" description="Helical" evidence="5">
    <location>
        <begin position="85"/>
        <end position="105"/>
    </location>
</feature>
<keyword evidence="7" id="KW-0808">Transferase</keyword>
<evidence type="ECO:0000259" key="6">
    <source>
        <dbReference type="Pfam" id="PF04932"/>
    </source>
</evidence>
<evidence type="ECO:0000256" key="3">
    <source>
        <dbReference type="ARBA" id="ARBA00022989"/>
    </source>
</evidence>
<evidence type="ECO:0000256" key="2">
    <source>
        <dbReference type="ARBA" id="ARBA00022692"/>
    </source>
</evidence>
<feature type="transmembrane region" description="Helical" evidence="5">
    <location>
        <begin position="134"/>
        <end position="150"/>
    </location>
</feature>
<feature type="transmembrane region" description="Helical" evidence="5">
    <location>
        <begin position="112"/>
        <end position="128"/>
    </location>
</feature>
<dbReference type="RefSeq" id="WP_307225394.1">
    <property type="nucleotide sequence ID" value="NZ_JAUSUE010000033.1"/>
</dbReference>
<feature type="transmembrane region" description="Helical" evidence="5">
    <location>
        <begin position="249"/>
        <end position="274"/>
    </location>
</feature>
<dbReference type="EMBL" id="JAUSUE010000033">
    <property type="protein sequence ID" value="MDQ0205182.1"/>
    <property type="molecule type" value="Genomic_DNA"/>
</dbReference>
<feature type="transmembrane region" description="Helical" evidence="5">
    <location>
        <begin position="20"/>
        <end position="38"/>
    </location>
</feature>
<organism evidence="7 8">
    <name type="scientific">Pectinatus haikarae</name>
    <dbReference type="NCBI Taxonomy" id="349096"/>
    <lineage>
        <taxon>Bacteria</taxon>
        <taxon>Bacillati</taxon>
        <taxon>Bacillota</taxon>
        <taxon>Negativicutes</taxon>
        <taxon>Selenomonadales</taxon>
        <taxon>Selenomonadaceae</taxon>
        <taxon>Pectinatus</taxon>
    </lineage>
</organism>
<gene>
    <name evidence="7" type="ORF">J2S01_002927</name>
</gene>
<name>A0ABT9YDB6_9FIRM</name>
<dbReference type="PANTHER" id="PTHR37422">
    <property type="entry name" value="TEICHURONIC ACID BIOSYNTHESIS PROTEIN TUAE"/>
    <property type="match status" value="1"/>
</dbReference>
<keyword evidence="3 5" id="KW-1133">Transmembrane helix</keyword>
<dbReference type="EC" id="2.4.1.-" evidence="7"/>
<dbReference type="InterPro" id="IPR051533">
    <property type="entry name" value="WaaL-like"/>
</dbReference>
<dbReference type="Pfam" id="PF04932">
    <property type="entry name" value="Wzy_C"/>
    <property type="match status" value="1"/>
</dbReference>
<comment type="caution">
    <text evidence="7">The sequence shown here is derived from an EMBL/GenBank/DDBJ whole genome shotgun (WGS) entry which is preliminary data.</text>
</comment>
<feature type="transmembrane region" description="Helical" evidence="5">
    <location>
        <begin position="45"/>
        <end position="65"/>
    </location>
</feature>
<dbReference type="Proteomes" id="UP001239167">
    <property type="component" value="Unassembled WGS sequence"/>
</dbReference>